<keyword evidence="1" id="KW-0472">Membrane</keyword>
<keyword evidence="1" id="KW-0812">Transmembrane</keyword>
<proteinExistence type="predicted"/>
<dbReference type="Proteomes" id="UP001165587">
    <property type="component" value="Unassembled WGS sequence"/>
</dbReference>
<reference evidence="2" key="1">
    <citation type="submission" date="2022-08" db="EMBL/GenBank/DDBJ databases">
        <authorList>
            <person name="Deng Y."/>
            <person name="Han X.-F."/>
            <person name="Zhang Y.-Q."/>
        </authorList>
    </citation>
    <scope>NUCLEOTIDE SEQUENCE</scope>
    <source>
        <strain evidence="2">CPCC 203407</strain>
    </source>
</reference>
<sequence length="222" mass="23358">MARAKSEQTIVAELGRPETPDETAARKAEASRLYRDRKTLFNLLYALLASVALVAAIVLLVPRSEGSLIDPVDYATVAESAQASMPVPLAVPDLPEGWTSNAAEIRTAPSDGVISWYIGLISPEQEYVGLTQAVEANPSWLADQVAGGLASGVVDLDGVEWTVYDNRSGGSGQDEVGNVEYALTTESGESTFVVFGTAEPEEIEVVATSIAGTVLEQGEGAE</sequence>
<organism evidence="2 3">
    <name type="scientific">Herbiconiux oxytropis</name>
    <dbReference type="NCBI Taxonomy" id="2970915"/>
    <lineage>
        <taxon>Bacteria</taxon>
        <taxon>Bacillati</taxon>
        <taxon>Actinomycetota</taxon>
        <taxon>Actinomycetes</taxon>
        <taxon>Micrococcales</taxon>
        <taxon>Microbacteriaceae</taxon>
        <taxon>Herbiconiux</taxon>
    </lineage>
</organism>
<keyword evidence="3" id="KW-1185">Reference proteome</keyword>
<name>A0AA42BWZ3_9MICO</name>
<evidence type="ECO:0000313" key="2">
    <source>
        <dbReference type="EMBL" id="MCS5727673.1"/>
    </source>
</evidence>
<dbReference type="InterPro" id="IPR025339">
    <property type="entry name" value="DUF4245"/>
</dbReference>
<dbReference type="EMBL" id="JANLCK010000013">
    <property type="protein sequence ID" value="MCS5727673.1"/>
    <property type="molecule type" value="Genomic_DNA"/>
</dbReference>
<comment type="caution">
    <text evidence="2">The sequence shown here is derived from an EMBL/GenBank/DDBJ whole genome shotgun (WGS) entry which is preliminary data.</text>
</comment>
<dbReference type="RefSeq" id="WP_259530688.1">
    <property type="nucleotide sequence ID" value="NZ_JANLCK010000013.1"/>
</dbReference>
<gene>
    <name evidence="2" type="ORF">N1028_17395</name>
</gene>
<feature type="transmembrane region" description="Helical" evidence="1">
    <location>
        <begin position="40"/>
        <end position="61"/>
    </location>
</feature>
<accession>A0AA42BWZ3</accession>
<dbReference type="AlphaFoldDB" id="A0AA42BWZ3"/>
<protein>
    <submittedName>
        <fullName evidence="2">DUF4245 domain-containing protein</fullName>
    </submittedName>
</protein>
<evidence type="ECO:0000313" key="3">
    <source>
        <dbReference type="Proteomes" id="UP001165587"/>
    </source>
</evidence>
<keyword evidence="1" id="KW-1133">Transmembrane helix</keyword>
<evidence type="ECO:0000256" key="1">
    <source>
        <dbReference type="SAM" id="Phobius"/>
    </source>
</evidence>
<dbReference type="Pfam" id="PF14030">
    <property type="entry name" value="DUF4245"/>
    <property type="match status" value="1"/>
</dbReference>